<keyword evidence="2" id="KW-0863">Zinc-finger</keyword>
<evidence type="ECO:0000256" key="2">
    <source>
        <dbReference type="ARBA" id="ARBA00022771"/>
    </source>
</evidence>
<dbReference type="EMBL" id="JARBHB010000007">
    <property type="protein sequence ID" value="KAJ8879413.1"/>
    <property type="molecule type" value="Genomic_DNA"/>
</dbReference>
<gene>
    <name evidence="7" type="ORF">PR048_020021</name>
</gene>
<evidence type="ECO:0000256" key="5">
    <source>
        <dbReference type="SAM" id="MobiDB-lite"/>
    </source>
</evidence>
<evidence type="ECO:0000259" key="6">
    <source>
        <dbReference type="SMART" id="SM00980"/>
    </source>
</evidence>
<evidence type="ECO:0000313" key="8">
    <source>
        <dbReference type="Proteomes" id="UP001159363"/>
    </source>
</evidence>
<evidence type="ECO:0000256" key="3">
    <source>
        <dbReference type="ARBA" id="ARBA00022833"/>
    </source>
</evidence>
<keyword evidence="4" id="KW-0238">DNA-binding</keyword>
<name>A0ABQ9H5H6_9NEOP</name>
<keyword evidence="8" id="KW-1185">Reference proteome</keyword>
<proteinExistence type="predicted"/>
<dbReference type="PANTHER" id="PTHR47696">
    <property type="entry name" value="THAP DOMAIN-CONTAINING PROTEIN 2"/>
    <property type="match status" value="1"/>
</dbReference>
<dbReference type="InterPro" id="IPR006612">
    <property type="entry name" value="THAP_Znf"/>
</dbReference>
<dbReference type="PANTHER" id="PTHR47696:SF1">
    <property type="entry name" value="THAP DOMAIN-CONTAINING PROTEIN 2"/>
    <property type="match status" value="1"/>
</dbReference>
<protein>
    <recommendedName>
        <fullName evidence="6">THAP-type domain-containing protein</fullName>
    </recommendedName>
</protein>
<keyword evidence="1" id="KW-0479">Metal-binding</keyword>
<dbReference type="InterPro" id="IPR026521">
    <property type="entry name" value="THAP2"/>
</dbReference>
<evidence type="ECO:0000313" key="7">
    <source>
        <dbReference type="EMBL" id="KAJ8879413.1"/>
    </source>
</evidence>
<feature type="non-terminal residue" evidence="7">
    <location>
        <position position="102"/>
    </location>
</feature>
<evidence type="ECO:0000256" key="4">
    <source>
        <dbReference type="ARBA" id="ARBA00023125"/>
    </source>
</evidence>
<dbReference type="SUPFAM" id="SSF57716">
    <property type="entry name" value="Glucocorticoid receptor-like (DNA-binding domain)"/>
    <property type="match status" value="1"/>
</dbReference>
<feature type="compositionally biased region" description="Basic and acidic residues" evidence="5">
    <location>
        <begin position="89"/>
        <end position="102"/>
    </location>
</feature>
<reference evidence="7 8" key="1">
    <citation type="submission" date="2023-02" db="EMBL/GenBank/DDBJ databases">
        <title>LHISI_Scaffold_Assembly.</title>
        <authorList>
            <person name="Stuart O.P."/>
            <person name="Cleave R."/>
            <person name="Magrath M.J.L."/>
            <person name="Mikheyev A.S."/>
        </authorList>
    </citation>
    <scope>NUCLEOTIDE SEQUENCE [LARGE SCALE GENOMIC DNA]</scope>
    <source>
        <strain evidence="7">Daus_M_001</strain>
        <tissue evidence="7">Leg muscle</tissue>
    </source>
</reference>
<comment type="caution">
    <text evidence="7">The sequence shown here is derived from an EMBL/GenBank/DDBJ whole genome shotgun (WGS) entry which is preliminary data.</text>
</comment>
<accession>A0ABQ9H5H6</accession>
<dbReference type="Proteomes" id="UP001159363">
    <property type="component" value="Chromosome 6"/>
</dbReference>
<feature type="region of interest" description="Disordered" evidence="5">
    <location>
        <begin position="78"/>
        <end position="102"/>
    </location>
</feature>
<feature type="domain" description="THAP-type" evidence="6">
    <location>
        <begin position="3"/>
        <end position="73"/>
    </location>
</feature>
<keyword evidence="3" id="KW-0862">Zinc</keyword>
<dbReference type="Pfam" id="PF05485">
    <property type="entry name" value="THAP"/>
    <property type="match status" value="1"/>
</dbReference>
<evidence type="ECO:0000256" key="1">
    <source>
        <dbReference type="ARBA" id="ARBA00022723"/>
    </source>
</evidence>
<organism evidence="7 8">
    <name type="scientific">Dryococelus australis</name>
    <dbReference type="NCBI Taxonomy" id="614101"/>
    <lineage>
        <taxon>Eukaryota</taxon>
        <taxon>Metazoa</taxon>
        <taxon>Ecdysozoa</taxon>
        <taxon>Arthropoda</taxon>
        <taxon>Hexapoda</taxon>
        <taxon>Insecta</taxon>
        <taxon>Pterygota</taxon>
        <taxon>Neoptera</taxon>
        <taxon>Polyneoptera</taxon>
        <taxon>Phasmatodea</taxon>
        <taxon>Verophasmatodea</taxon>
        <taxon>Anareolatae</taxon>
        <taxon>Phasmatidae</taxon>
        <taxon>Eurycanthinae</taxon>
        <taxon>Dryococelus</taxon>
    </lineage>
</organism>
<sequence length="102" mass="11818">MVAVCSAYGCTNHSNKNQIYHITTALKRDKWYPTPASYLCSEHFTEKGIYKTNNQRLLLESAVPTEFSFPEHIKKNIERPLPKRSFPAESHKEPNEEPPTKR</sequence>
<dbReference type="SMART" id="SM00980">
    <property type="entry name" value="THAP"/>
    <property type="match status" value="1"/>
</dbReference>